<sequence>MTQLNYWSDTATNREPVETTLSHLGYDAGYVGIIKKIFRIAQTPVSKLSPQQYLMQDAFCQRTELLESDALTYTHTGQEVYPFGQSCLRSLNRSSRGNGALFGSTACNCASTFKVIDLYRRRQQSADNKASARKRHVIVTCDTGFTPILKDIPGSTVTGDARSAICLDDGAAGDYQLISYESQVYPAHFGGAWEDEEKHSVYEKTYKDRIVALIEQSLAGLALDAESRIAIVPHNVNVYTWKAIEKKLNNPQLSFFTDGVADHGHCYGSDAFINLQLLEQRYAEQDSAEQDCAEQHDAPHSPPHPIPDYFLCVTAGVGGFFSSVTLKRTDTNKDPSYD</sequence>
<name>A0A1I5WT18_9GAMM</name>
<accession>A0A1I5WT18</accession>
<dbReference type="SUPFAM" id="SSF53901">
    <property type="entry name" value="Thiolase-like"/>
    <property type="match status" value="1"/>
</dbReference>
<proteinExistence type="predicted"/>
<gene>
    <name evidence="1" type="ORF">SAMN03084138_04430</name>
</gene>
<organism evidence="1 2">
    <name type="scientific">Enterovibrio norvegicus DSM 15893</name>
    <dbReference type="NCBI Taxonomy" id="1121869"/>
    <lineage>
        <taxon>Bacteria</taxon>
        <taxon>Pseudomonadati</taxon>
        <taxon>Pseudomonadota</taxon>
        <taxon>Gammaproteobacteria</taxon>
        <taxon>Vibrionales</taxon>
        <taxon>Vibrionaceae</taxon>
        <taxon>Enterovibrio</taxon>
    </lineage>
</organism>
<dbReference type="STRING" id="1121869.SAMN03084138_04430"/>
<protein>
    <submittedName>
        <fullName evidence="1">Uncharacterized protein</fullName>
    </submittedName>
</protein>
<dbReference type="RefSeq" id="WP_074928632.1">
    <property type="nucleotide sequence ID" value="NZ_FOWR01000052.1"/>
</dbReference>
<dbReference type="InterPro" id="IPR016039">
    <property type="entry name" value="Thiolase-like"/>
</dbReference>
<dbReference type="GO" id="GO:0016746">
    <property type="term" value="F:acyltransferase activity"/>
    <property type="evidence" value="ECO:0007669"/>
    <property type="project" value="InterPro"/>
</dbReference>
<dbReference type="Gene3D" id="3.40.47.10">
    <property type="match status" value="1"/>
</dbReference>
<reference evidence="1 2" key="1">
    <citation type="submission" date="2016-10" db="EMBL/GenBank/DDBJ databases">
        <authorList>
            <person name="de Groot N.N."/>
        </authorList>
    </citation>
    <scope>NUCLEOTIDE SEQUENCE [LARGE SCALE GENOMIC DNA]</scope>
    <source>
        <strain evidence="1 2">DSM 15893</strain>
    </source>
</reference>
<dbReference type="GeneID" id="35869913"/>
<dbReference type="EMBL" id="FOWR01000052">
    <property type="protein sequence ID" value="SFQ22913.1"/>
    <property type="molecule type" value="Genomic_DNA"/>
</dbReference>
<dbReference type="AlphaFoldDB" id="A0A1I5WT18"/>
<dbReference type="OrthoDB" id="2636646at2"/>
<dbReference type="Proteomes" id="UP000182692">
    <property type="component" value="Unassembled WGS sequence"/>
</dbReference>
<evidence type="ECO:0000313" key="1">
    <source>
        <dbReference type="EMBL" id="SFQ22913.1"/>
    </source>
</evidence>
<evidence type="ECO:0000313" key="2">
    <source>
        <dbReference type="Proteomes" id="UP000182692"/>
    </source>
</evidence>